<reference evidence="3" key="2">
    <citation type="submission" date="2015-01" db="EMBL/GenBank/DDBJ databases">
        <title>Evolutionary Origins and Diversification of the Mycorrhizal Mutualists.</title>
        <authorList>
            <consortium name="DOE Joint Genome Institute"/>
            <consortium name="Mycorrhizal Genomics Consortium"/>
            <person name="Kohler A."/>
            <person name="Kuo A."/>
            <person name="Nagy L.G."/>
            <person name="Floudas D."/>
            <person name="Copeland A."/>
            <person name="Barry K.W."/>
            <person name="Cichocki N."/>
            <person name="Veneault-Fourrey C."/>
            <person name="LaButti K."/>
            <person name="Lindquist E.A."/>
            <person name="Lipzen A."/>
            <person name="Lundell T."/>
            <person name="Morin E."/>
            <person name="Murat C."/>
            <person name="Riley R."/>
            <person name="Ohm R."/>
            <person name="Sun H."/>
            <person name="Tunlid A."/>
            <person name="Henrissat B."/>
            <person name="Grigoriev I.V."/>
            <person name="Hibbett D.S."/>
            <person name="Martin F."/>
        </authorList>
    </citation>
    <scope>NUCLEOTIDE SEQUENCE [LARGE SCALE GENOMIC DNA]</scope>
    <source>
        <strain evidence="3">Ve08.2h10</strain>
    </source>
</reference>
<dbReference type="Proteomes" id="UP000054538">
    <property type="component" value="Unassembled WGS sequence"/>
</dbReference>
<feature type="compositionally biased region" description="Basic and acidic residues" evidence="1">
    <location>
        <begin position="57"/>
        <end position="69"/>
    </location>
</feature>
<organism evidence="2 3">
    <name type="scientific">Paxillus rubicundulus Ve08.2h10</name>
    <dbReference type="NCBI Taxonomy" id="930991"/>
    <lineage>
        <taxon>Eukaryota</taxon>
        <taxon>Fungi</taxon>
        <taxon>Dikarya</taxon>
        <taxon>Basidiomycota</taxon>
        <taxon>Agaricomycotina</taxon>
        <taxon>Agaricomycetes</taxon>
        <taxon>Agaricomycetidae</taxon>
        <taxon>Boletales</taxon>
        <taxon>Paxilineae</taxon>
        <taxon>Paxillaceae</taxon>
        <taxon>Paxillus</taxon>
    </lineage>
</organism>
<feature type="compositionally biased region" description="Polar residues" evidence="1">
    <location>
        <begin position="10"/>
        <end position="20"/>
    </location>
</feature>
<dbReference type="InParanoid" id="A0A0D0CNY7"/>
<evidence type="ECO:0000313" key="2">
    <source>
        <dbReference type="EMBL" id="KIK72506.1"/>
    </source>
</evidence>
<dbReference type="HOGENOM" id="CLU_184657_0_0_1"/>
<protein>
    <submittedName>
        <fullName evidence="2">Uncharacterized protein</fullName>
    </submittedName>
</protein>
<evidence type="ECO:0000256" key="1">
    <source>
        <dbReference type="SAM" id="MobiDB-lite"/>
    </source>
</evidence>
<proteinExistence type="predicted"/>
<feature type="region of interest" description="Disordered" evidence="1">
    <location>
        <begin position="1"/>
        <end position="69"/>
    </location>
</feature>
<name>A0A0D0CNY7_9AGAM</name>
<dbReference type="AlphaFoldDB" id="A0A0D0CNY7"/>
<dbReference type="OrthoDB" id="10419894at2759"/>
<keyword evidence="3" id="KW-1185">Reference proteome</keyword>
<evidence type="ECO:0000313" key="3">
    <source>
        <dbReference type="Proteomes" id="UP000054538"/>
    </source>
</evidence>
<reference evidence="2 3" key="1">
    <citation type="submission" date="2014-04" db="EMBL/GenBank/DDBJ databases">
        <authorList>
            <consortium name="DOE Joint Genome Institute"/>
            <person name="Kuo A."/>
            <person name="Kohler A."/>
            <person name="Jargeat P."/>
            <person name="Nagy L.G."/>
            <person name="Floudas D."/>
            <person name="Copeland A."/>
            <person name="Barry K.W."/>
            <person name="Cichocki N."/>
            <person name="Veneault-Fourrey C."/>
            <person name="LaButti K."/>
            <person name="Lindquist E.A."/>
            <person name="Lipzen A."/>
            <person name="Lundell T."/>
            <person name="Morin E."/>
            <person name="Murat C."/>
            <person name="Sun H."/>
            <person name="Tunlid A."/>
            <person name="Henrissat B."/>
            <person name="Grigoriev I.V."/>
            <person name="Hibbett D.S."/>
            <person name="Martin F."/>
            <person name="Nordberg H.P."/>
            <person name="Cantor M.N."/>
            <person name="Hua S.X."/>
        </authorList>
    </citation>
    <scope>NUCLEOTIDE SEQUENCE [LARGE SCALE GENOMIC DNA]</scope>
    <source>
        <strain evidence="2 3">Ve08.2h10</strain>
    </source>
</reference>
<accession>A0A0D0CNY7</accession>
<gene>
    <name evidence="2" type="ORF">PAXRUDRAFT_836437</name>
</gene>
<sequence length="69" mass="7533">MNNWCEGDSLASSNTPNSAFVPQRHADDRSGANRTLCMHADKGRSAQRSDGGEESQEGLHSEEMINGRK</sequence>
<dbReference type="EMBL" id="KN830754">
    <property type="protein sequence ID" value="KIK72506.1"/>
    <property type="molecule type" value="Genomic_DNA"/>
</dbReference>